<evidence type="ECO:0000313" key="3">
    <source>
        <dbReference type="EMBL" id="EGO27183.1"/>
    </source>
</evidence>
<dbReference type="AlphaFoldDB" id="F8NPH3"/>
<dbReference type="Proteomes" id="UP000008064">
    <property type="component" value="Unassembled WGS sequence"/>
</dbReference>
<feature type="non-terminal residue" evidence="3">
    <location>
        <position position="498"/>
    </location>
</feature>
<feature type="compositionally biased region" description="Low complexity" evidence="1">
    <location>
        <begin position="254"/>
        <end position="266"/>
    </location>
</feature>
<accession>F8NPH3</accession>
<reference evidence="3" key="1">
    <citation type="submission" date="2011-04" db="EMBL/GenBank/DDBJ databases">
        <title>Evolution of plant cell wall degrading machinery underlies the functional diversity of forest fungi.</title>
        <authorList>
            <consortium name="US DOE Joint Genome Institute (JGI-PGF)"/>
            <person name="Eastwood D.C."/>
            <person name="Floudas D."/>
            <person name="Binder M."/>
            <person name="Majcherczyk A."/>
            <person name="Schneider P."/>
            <person name="Aerts A."/>
            <person name="Asiegbu F.O."/>
            <person name="Baker S.E."/>
            <person name="Barry K."/>
            <person name="Bendiksby M."/>
            <person name="Blumentritt M."/>
            <person name="Coutinho P.M."/>
            <person name="Cullen D."/>
            <person name="Cullen D."/>
            <person name="Gathman A."/>
            <person name="Goodell B."/>
            <person name="Henrissat B."/>
            <person name="Ihrmark K."/>
            <person name="Kauserud H."/>
            <person name="Kohler A."/>
            <person name="LaButti K."/>
            <person name="Lapidus A."/>
            <person name="Lavin J.L."/>
            <person name="Lee Y.-H."/>
            <person name="Lindquist E."/>
            <person name="Lilly W."/>
            <person name="Lucas S."/>
            <person name="Morin E."/>
            <person name="Murat C."/>
            <person name="Oguiza J.A."/>
            <person name="Park J."/>
            <person name="Pisabarro A.G."/>
            <person name="Riley R."/>
            <person name="Rosling A."/>
            <person name="Salamov A."/>
            <person name="Schmidt O."/>
            <person name="Schmutz J."/>
            <person name="Skrede I."/>
            <person name="Stenlid J."/>
            <person name="Wiebenga A."/>
            <person name="Xie X."/>
            <person name="Kues U."/>
            <person name="Hibbett D.S."/>
            <person name="Hoffmeister D."/>
            <person name="Hogberg N."/>
            <person name="Martin F."/>
            <person name="Grigoriev I.V."/>
            <person name="Watkinson S.C."/>
        </authorList>
    </citation>
    <scope>NUCLEOTIDE SEQUENCE</scope>
    <source>
        <strain evidence="3">S7.9</strain>
    </source>
</reference>
<dbReference type="GeneID" id="18818037"/>
<feature type="domain" description="Alcohol dehydrogenase-like N-terminal" evidence="2">
    <location>
        <begin position="117"/>
        <end position="235"/>
    </location>
</feature>
<dbReference type="InterPro" id="IPR050700">
    <property type="entry name" value="YIM1/Zinc_Alcohol_DH_Fams"/>
</dbReference>
<dbReference type="KEGG" id="sla:SERLADRAFT_460124"/>
<feature type="compositionally biased region" description="Polar residues" evidence="1">
    <location>
        <begin position="241"/>
        <end position="253"/>
    </location>
</feature>
<dbReference type="InterPro" id="IPR011032">
    <property type="entry name" value="GroES-like_sf"/>
</dbReference>
<feature type="region of interest" description="Disordered" evidence="1">
    <location>
        <begin position="62"/>
        <end position="102"/>
    </location>
</feature>
<sequence>MGDEVDLTRAGLAQTTMASVEVVRGIAAATSYSSSMGLRAGSSSLSDGGKRGSLFGTGWFGKDKNNKSKGKAKINRNSMVGPNPTLVRSGSTKGRRDDETPLGFTSYRAPPVYVGAGSVLVQVWAVGLDGVDGRLVGVQMDSGGVNAFSSRDSEDWIDKADGSKTRDKDKEKIKPAPVGYIPGRSFVGRVLEVGWEVREETAKKGDWVVGLLGVGKCGALAEFILVDRHRVHRIPHPVISPTMQPPSTSSFPVSSRHSQHISSSSSPEARQHISSIFLPGNEGTGCGIDTKPNHSGLTVEELALLPLCGVPAYRAVRTLGTITQAMAKPVSSSASSSTVRPRSMVHETPRRFDMARSPLGRESSSEEDSETENVSDQAHHRVQGDPHPYGVGVNEYKQHDNAAEARPRVLVLRAHDGSGALAVQMLVKAGWSVWAHVPVPFELPGPPLSPLAKWSQCEDDDESGVAEESKVLNGDHEKELERRRVILKRIEDRLRGWG</sequence>
<dbReference type="Gene3D" id="3.90.180.10">
    <property type="entry name" value="Medium-chain alcohol dehydrogenases, catalytic domain"/>
    <property type="match status" value="1"/>
</dbReference>
<feature type="region of interest" description="Disordered" evidence="1">
    <location>
        <begin position="327"/>
        <end position="391"/>
    </location>
</feature>
<dbReference type="SUPFAM" id="SSF50129">
    <property type="entry name" value="GroES-like"/>
    <property type="match status" value="1"/>
</dbReference>
<feature type="region of interest" description="Disordered" evidence="1">
    <location>
        <begin position="237"/>
        <end position="271"/>
    </location>
</feature>
<evidence type="ECO:0000259" key="2">
    <source>
        <dbReference type="Pfam" id="PF08240"/>
    </source>
</evidence>
<dbReference type="HOGENOM" id="CLU_548118_0_0_1"/>
<dbReference type="PANTHER" id="PTHR11695:SF294">
    <property type="entry name" value="RETICULON-4-INTERACTING PROTEIN 1, MITOCHONDRIAL"/>
    <property type="match status" value="1"/>
</dbReference>
<dbReference type="GO" id="GO:0005739">
    <property type="term" value="C:mitochondrion"/>
    <property type="evidence" value="ECO:0007669"/>
    <property type="project" value="TreeGrafter"/>
</dbReference>
<feature type="compositionally biased region" description="Basic and acidic residues" evidence="1">
    <location>
        <begin position="344"/>
        <end position="354"/>
    </location>
</feature>
<name>F8NPH3_SERL9</name>
<dbReference type="InterPro" id="IPR013154">
    <property type="entry name" value="ADH-like_N"/>
</dbReference>
<dbReference type="EMBL" id="GL945431">
    <property type="protein sequence ID" value="EGO27183.1"/>
    <property type="molecule type" value="Genomic_DNA"/>
</dbReference>
<feature type="compositionally biased region" description="Polar residues" evidence="1">
    <location>
        <begin position="76"/>
        <end position="92"/>
    </location>
</feature>
<evidence type="ECO:0000256" key="1">
    <source>
        <dbReference type="SAM" id="MobiDB-lite"/>
    </source>
</evidence>
<proteinExistence type="predicted"/>
<dbReference type="RefSeq" id="XP_007315274.1">
    <property type="nucleotide sequence ID" value="XM_007315212.1"/>
</dbReference>
<dbReference type="OrthoDB" id="201656at2759"/>
<gene>
    <name evidence="3" type="ORF">SERLADRAFT_460124</name>
</gene>
<dbReference type="Pfam" id="PF08240">
    <property type="entry name" value="ADH_N"/>
    <property type="match status" value="1"/>
</dbReference>
<protein>
    <recommendedName>
        <fullName evidence="2">Alcohol dehydrogenase-like N-terminal domain-containing protein</fullName>
    </recommendedName>
</protein>
<organism>
    <name type="scientific">Serpula lacrymans var. lacrymans (strain S7.9)</name>
    <name type="common">Dry rot fungus</name>
    <dbReference type="NCBI Taxonomy" id="578457"/>
    <lineage>
        <taxon>Eukaryota</taxon>
        <taxon>Fungi</taxon>
        <taxon>Dikarya</taxon>
        <taxon>Basidiomycota</taxon>
        <taxon>Agaricomycotina</taxon>
        <taxon>Agaricomycetes</taxon>
        <taxon>Agaricomycetidae</taxon>
        <taxon>Boletales</taxon>
        <taxon>Coniophorineae</taxon>
        <taxon>Serpulaceae</taxon>
        <taxon>Serpula</taxon>
    </lineage>
</organism>
<dbReference type="PANTHER" id="PTHR11695">
    <property type="entry name" value="ALCOHOL DEHYDROGENASE RELATED"/>
    <property type="match status" value="1"/>
</dbReference>